<protein>
    <submittedName>
        <fullName evidence="1">Uncharacterized protein</fullName>
    </submittedName>
</protein>
<dbReference type="Proteomes" id="UP000249661">
    <property type="component" value="Unassembled WGS sequence"/>
</dbReference>
<evidence type="ECO:0000313" key="1">
    <source>
        <dbReference type="EMBL" id="RAH67265.1"/>
    </source>
</evidence>
<proteinExistence type="predicted"/>
<gene>
    <name evidence="1" type="ORF">BO66DRAFT_158171</name>
</gene>
<evidence type="ECO:0000313" key="2">
    <source>
        <dbReference type="Proteomes" id="UP000249661"/>
    </source>
</evidence>
<organism evidence="1 2">
    <name type="scientific">Aspergillus aculeatinus CBS 121060</name>
    <dbReference type="NCBI Taxonomy" id="1448322"/>
    <lineage>
        <taxon>Eukaryota</taxon>
        <taxon>Fungi</taxon>
        <taxon>Dikarya</taxon>
        <taxon>Ascomycota</taxon>
        <taxon>Pezizomycotina</taxon>
        <taxon>Eurotiomycetes</taxon>
        <taxon>Eurotiomycetidae</taxon>
        <taxon>Eurotiales</taxon>
        <taxon>Aspergillaceae</taxon>
        <taxon>Aspergillus</taxon>
        <taxon>Aspergillus subgen. Circumdati</taxon>
    </lineage>
</organism>
<dbReference type="EMBL" id="KZ824975">
    <property type="protein sequence ID" value="RAH67265.1"/>
    <property type="molecule type" value="Genomic_DNA"/>
</dbReference>
<accession>A0ACD1H1G6</accession>
<reference evidence="1" key="1">
    <citation type="submission" date="2018-02" db="EMBL/GenBank/DDBJ databases">
        <title>The genomes of Aspergillus section Nigri reveals drivers in fungal speciation.</title>
        <authorList>
            <consortium name="DOE Joint Genome Institute"/>
            <person name="Vesth T.C."/>
            <person name="Nybo J."/>
            <person name="Theobald S."/>
            <person name="Brandl J."/>
            <person name="Frisvad J.C."/>
            <person name="Nielsen K.F."/>
            <person name="Lyhne E.K."/>
            <person name="Kogle M.E."/>
            <person name="Kuo A."/>
            <person name="Riley R."/>
            <person name="Clum A."/>
            <person name="Nolan M."/>
            <person name="Lipzen A."/>
            <person name="Salamov A."/>
            <person name="Henrissat B."/>
            <person name="Wiebenga A."/>
            <person name="De vries R.P."/>
            <person name="Grigoriev I.V."/>
            <person name="Mortensen U.H."/>
            <person name="Andersen M.R."/>
            <person name="Baker S.E."/>
        </authorList>
    </citation>
    <scope>NUCLEOTIDE SEQUENCE</scope>
    <source>
        <strain evidence="1">CBS 121060</strain>
    </source>
</reference>
<name>A0ACD1H1G6_9EURO</name>
<keyword evidence="2" id="KW-1185">Reference proteome</keyword>
<sequence>MACSNLADELILPIQQVLLGLLLASANVYIVQNGHRVEECASMWGGVVLDLDSDDPVCYTLEIPGSGASNTDISIPLSGNVSDLIYSTYKINQTALVRSSLQCQSTNNRYHAAYTPLTTVIPGSGYSTSSLPSCFFNLPVLYTNYAASMNSSREGISGTPCQVRGGTPADGVGHHLPSNLAAVFTGEFCTCTSTAPESLS</sequence>